<feature type="transmembrane region" description="Helical" evidence="6">
    <location>
        <begin position="90"/>
        <end position="106"/>
    </location>
</feature>
<dbReference type="Gene3D" id="3.30.980.40">
    <property type="match status" value="1"/>
</dbReference>
<organism evidence="8 9">
    <name type="scientific">Acetoanaerobium noterae</name>
    <dbReference type="NCBI Taxonomy" id="745369"/>
    <lineage>
        <taxon>Bacteria</taxon>
        <taxon>Bacillati</taxon>
        <taxon>Bacillota</taxon>
        <taxon>Clostridia</taxon>
        <taxon>Peptostreptococcales</taxon>
        <taxon>Filifactoraceae</taxon>
        <taxon>Acetoanaerobium</taxon>
    </lineage>
</organism>
<reference evidence="9" key="1">
    <citation type="submission" date="2017-02" db="EMBL/GenBank/DDBJ databases">
        <authorList>
            <person name="Varghese N."/>
            <person name="Submissions S."/>
        </authorList>
    </citation>
    <scope>NUCLEOTIDE SEQUENCE [LARGE SCALE GENOMIC DNA]</scope>
    <source>
        <strain evidence="9">ATCC 35199</strain>
    </source>
</reference>
<dbReference type="CDD" id="cd01127">
    <property type="entry name" value="TrwB_TraG_TraD_VirD4"/>
    <property type="match status" value="1"/>
</dbReference>
<dbReference type="SUPFAM" id="SSF46785">
    <property type="entry name" value="Winged helix' DNA-binding domain"/>
    <property type="match status" value="1"/>
</dbReference>
<evidence type="ECO:0000256" key="1">
    <source>
        <dbReference type="ARBA" id="ARBA00006474"/>
    </source>
</evidence>
<dbReference type="GO" id="GO:0016020">
    <property type="term" value="C:membrane"/>
    <property type="evidence" value="ECO:0007669"/>
    <property type="project" value="UniProtKB-SubCell"/>
</dbReference>
<evidence type="ECO:0000256" key="6">
    <source>
        <dbReference type="SAM" id="Phobius"/>
    </source>
</evidence>
<dbReference type="InterPro" id="IPR050206">
    <property type="entry name" value="FtsK/SpoIIIE/SftA"/>
</dbReference>
<dbReference type="OrthoDB" id="9807790at2"/>
<name>A0A1T4ZU62_9FIRM</name>
<dbReference type="InterPro" id="IPR003593">
    <property type="entry name" value="AAA+_ATPase"/>
</dbReference>
<dbReference type="InterPro" id="IPR036388">
    <property type="entry name" value="WH-like_DNA-bd_sf"/>
</dbReference>
<keyword evidence="6" id="KW-0472">Membrane</keyword>
<dbReference type="Pfam" id="PF01580">
    <property type="entry name" value="FtsK_SpoIIIE"/>
    <property type="match status" value="1"/>
</dbReference>
<comment type="similarity">
    <text evidence="1">Belongs to the FtsK/SpoIIIE/SftA family.</text>
</comment>
<dbReference type="InterPro" id="IPR002543">
    <property type="entry name" value="FtsK_dom"/>
</dbReference>
<proteinExistence type="inferred from homology"/>
<dbReference type="Gene3D" id="3.40.50.300">
    <property type="entry name" value="P-loop containing nucleotide triphosphate hydrolases"/>
    <property type="match status" value="1"/>
</dbReference>
<evidence type="ECO:0000256" key="2">
    <source>
        <dbReference type="ARBA" id="ARBA00022741"/>
    </source>
</evidence>
<dbReference type="PROSITE" id="PS50901">
    <property type="entry name" value="FTSK"/>
    <property type="match status" value="1"/>
</dbReference>
<protein>
    <submittedName>
        <fullName evidence="8">DNA segregation ATPase FtsK/SpoIIIE, S-DNA-T family</fullName>
    </submittedName>
</protein>
<evidence type="ECO:0000256" key="3">
    <source>
        <dbReference type="ARBA" id="ARBA00022840"/>
    </source>
</evidence>
<dbReference type="EMBL" id="FUYN01000001">
    <property type="protein sequence ID" value="SKB26324.1"/>
    <property type="molecule type" value="Genomic_DNA"/>
</dbReference>
<dbReference type="InterPro" id="IPR041027">
    <property type="entry name" value="FtsK_alpha"/>
</dbReference>
<dbReference type="SMART" id="SM00843">
    <property type="entry name" value="Ftsk_gamma"/>
    <property type="match status" value="1"/>
</dbReference>
<dbReference type="InterPro" id="IPR036390">
    <property type="entry name" value="WH_DNA-bd_sf"/>
</dbReference>
<dbReference type="Pfam" id="PF09397">
    <property type="entry name" value="FtsK_gamma"/>
    <property type="match status" value="1"/>
</dbReference>
<keyword evidence="4" id="KW-0238">DNA-binding</keyword>
<dbReference type="AlphaFoldDB" id="A0A1T4ZU62"/>
<keyword evidence="2 5" id="KW-0547">Nucleotide-binding</keyword>
<evidence type="ECO:0000313" key="9">
    <source>
        <dbReference type="Proteomes" id="UP000243406"/>
    </source>
</evidence>
<dbReference type="SMART" id="SM00382">
    <property type="entry name" value="AAA"/>
    <property type="match status" value="1"/>
</dbReference>
<gene>
    <name evidence="8" type="ORF">SAMN02745120_0408</name>
</gene>
<feature type="transmembrane region" description="Helical" evidence="6">
    <location>
        <begin position="51"/>
        <end position="78"/>
    </location>
</feature>
<dbReference type="Pfam" id="PF17854">
    <property type="entry name" value="FtsK_alpha"/>
    <property type="match status" value="1"/>
</dbReference>
<dbReference type="PANTHER" id="PTHR22683">
    <property type="entry name" value="SPORULATION PROTEIN RELATED"/>
    <property type="match status" value="1"/>
</dbReference>
<dbReference type="InterPro" id="IPR027417">
    <property type="entry name" value="P-loop_NTPase"/>
</dbReference>
<dbReference type="Gene3D" id="1.10.10.10">
    <property type="entry name" value="Winged helix-like DNA-binding domain superfamily/Winged helix DNA-binding domain"/>
    <property type="match status" value="1"/>
</dbReference>
<feature type="binding site" evidence="5">
    <location>
        <begin position="425"/>
        <end position="432"/>
    </location>
    <ligand>
        <name>ATP</name>
        <dbReference type="ChEBI" id="CHEBI:30616"/>
    </ligand>
</feature>
<accession>A0A1T4ZU62</accession>
<dbReference type="SUPFAM" id="SSF52540">
    <property type="entry name" value="P-loop containing nucleoside triphosphate hydrolases"/>
    <property type="match status" value="1"/>
</dbReference>
<keyword evidence="6" id="KW-1133">Transmembrane helix</keyword>
<feature type="transmembrane region" description="Helical" evidence="6">
    <location>
        <begin position="144"/>
        <end position="171"/>
    </location>
</feature>
<evidence type="ECO:0000256" key="4">
    <source>
        <dbReference type="ARBA" id="ARBA00023125"/>
    </source>
</evidence>
<dbReference type="InterPro" id="IPR018541">
    <property type="entry name" value="Ftsk_gamma"/>
</dbReference>
<feature type="domain" description="FtsK" evidence="7">
    <location>
        <begin position="407"/>
        <end position="594"/>
    </location>
</feature>
<feature type="transmembrane region" description="Helical" evidence="6">
    <location>
        <begin position="21"/>
        <end position="39"/>
    </location>
</feature>
<sequence length="734" mass="82345">MSRVKRKTRKKKKPSQINENLLAVGYIFFGIFMTLSVRTESMGIVGQSIKYILLGLFSKLSILIAFVLIFLGVYKLIYPEKIQYQKIPKLLAFILTTVVVLIYGLLQRNFLPRTTPLSLENSRLIFSMAQRGEGSGLITSIITYYFHGLLGTAGTSLLCISLILFVLIYYFKIDPAKFFEIFKTGPSYIKEFIINTKAKITDFVLVDSDEDEDKKAVIKPRKKPIQLQVETDDIEIIHETKEKLVKPEMPENELDLEIPAVMKRPRKLSDDSYVFPGLELLNSREKNPKKDSSSKMKNSKTLESTLLNFGVDAKVKSISQGPTITRYELEPRPGTKVSKVTNLTEDLALALAAQTIRIEAPIPGKSLIGIEIPNDTSEVVSFKDIIESKAFNTSNVDIAFGVGMDIGGNVIVADIARMPHMLVAGATGSGKSVCINTLICSILYKYSPKDVKMIMIDPKMVELSVYNDIPHLLIPVVTNMKKAPNALNWAVAEMNRRYKLFAESKVKDINGYNEKFEERLPRIVLIIDELADLMMVSPNEIEDAICRLAQMARACGIHLVIATQRPSVDVITGLIKANIPSRIAFSVSSQTDSRTILDTGGAEKLLGRGDMLYYPMGANKPVRIQGAFISENEVIKITDFIKEKNNVDIDNTEIIQEIEKIKEQADNPEDELITEILDFIKEKEQASTSLLQRKFRIGYNRASRIIDDLEQKGIVGPSDGVKPRKVYIENIKEK</sequence>
<dbReference type="RefSeq" id="WP_079588397.1">
    <property type="nucleotide sequence ID" value="NZ_FUYN01000001.1"/>
</dbReference>
<keyword evidence="9" id="KW-1185">Reference proteome</keyword>
<dbReference type="PANTHER" id="PTHR22683:SF41">
    <property type="entry name" value="DNA TRANSLOCASE FTSK"/>
    <property type="match status" value="1"/>
</dbReference>
<evidence type="ECO:0000256" key="5">
    <source>
        <dbReference type="PROSITE-ProRule" id="PRU00289"/>
    </source>
</evidence>
<keyword evidence="3 5" id="KW-0067">ATP-binding</keyword>
<dbReference type="GO" id="GO:0005524">
    <property type="term" value="F:ATP binding"/>
    <property type="evidence" value="ECO:0007669"/>
    <property type="project" value="UniProtKB-UniRule"/>
</dbReference>
<evidence type="ECO:0000259" key="7">
    <source>
        <dbReference type="PROSITE" id="PS50901"/>
    </source>
</evidence>
<dbReference type="GO" id="GO:0003677">
    <property type="term" value="F:DNA binding"/>
    <property type="evidence" value="ECO:0007669"/>
    <property type="project" value="UniProtKB-KW"/>
</dbReference>
<keyword evidence="6" id="KW-0812">Transmembrane</keyword>
<evidence type="ECO:0000313" key="8">
    <source>
        <dbReference type="EMBL" id="SKB26324.1"/>
    </source>
</evidence>
<dbReference type="Proteomes" id="UP000243406">
    <property type="component" value="Unassembled WGS sequence"/>
</dbReference>